<evidence type="ECO:0000256" key="4">
    <source>
        <dbReference type="ARBA" id="ARBA00022692"/>
    </source>
</evidence>
<organism evidence="10 11">
    <name type="scientific">Methylobacterium radiodurans</name>
    <dbReference type="NCBI Taxonomy" id="2202828"/>
    <lineage>
        <taxon>Bacteria</taxon>
        <taxon>Pseudomonadati</taxon>
        <taxon>Pseudomonadota</taxon>
        <taxon>Alphaproteobacteria</taxon>
        <taxon>Hyphomicrobiales</taxon>
        <taxon>Methylobacteriaceae</taxon>
        <taxon>Methylobacterium</taxon>
    </lineage>
</organism>
<feature type="transmembrane region" description="Helical" evidence="8">
    <location>
        <begin position="121"/>
        <end position="142"/>
    </location>
</feature>
<evidence type="ECO:0000256" key="2">
    <source>
        <dbReference type="ARBA" id="ARBA00010992"/>
    </source>
</evidence>
<dbReference type="KEGG" id="meti:DK427_16645"/>
<dbReference type="InterPro" id="IPR003663">
    <property type="entry name" value="Sugar/inositol_transpt"/>
</dbReference>
<evidence type="ECO:0000256" key="5">
    <source>
        <dbReference type="ARBA" id="ARBA00022989"/>
    </source>
</evidence>
<dbReference type="PROSITE" id="PS00217">
    <property type="entry name" value="SUGAR_TRANSPORT_2"/>
    <property type="match status" value="1"/>
</dbReference>
<feature type="transmembrane region" description="Helical" evidence="8">
    <location>
        <begin position="182"/>
        <end position="203"/>
    </location>
</feature>
<dbReference type="Proteomes" id="UP000246058">
    <property type="component" value="Chromosome"/>
</dbReference>
<feature type="domain" description="Major facilitator superfamily (MFS) profile" evidence="9">
    <location>
        <begin position="30"/>
        <end position="455"/>
    </location>
</feature>
<keyword evidence="5 8" id="KW-1133">Transmembrane helix</keyword>
<dbReference type="PROSITE" id="PS50850">
    <property type="entry name" value="MFS"/>
    <property type="match status" value="1"/>
</dbReference>
<dbReference type="PRINTS" id="PR00171">
    <property type="entry name" value="SUGRTRNSPORT"/>
</dbReference>
<keyword evidence="11" id="KW-1185">Reference proteome</keyword>
<evidence type="ECO:0000256" key="8">
    <source>
        <dbReference type="SAM" id="Phobius"/>
    </source>
</evidence>
<evidence type="ECO:0000313" key="11">
    <source>
        <dbReference type="Proteomes" id="UP000246058"/>
    </source>
</evidence>
<dbReference type="InterPro" id="IPR020846">
    <property type="entry name" value="MFS_dom"/>
</dbReference>
<dbReference type="InterPro" id="IPR036259">
    <property type="entry name" value="MFS_trans_sf"/>
</dbReference>
<keyword evidence="3 7" id="KW-0813">Transport</keyword>
<feature type="transmembrane region" description="Helical" evidence="8">
    <location>
        <begin position="334"/>
        <end position="353"/>
    </location>
</feature>
<reference evidence="10 11" key="1">
    <citation type="submission" date="2018-05" db="EMBL/GenBank/DDBJ databases">
        <title>Complete Genome Sequence of Methylobacterium sp. 17Sr1-43.</title>
        <authorList>
            <person name="Srinivasan S."/>
        </authorList>
    </citation>
    <scope>NUCLEOTIDE SEQUENCE [LARGE SCALE GENOMIC DNA]</scope>
    <source>
        <strain evidence="10 11">17Sr1-43</strain>
    </source>
</reference>
<feature type="transmembrane region" description="Helical" evidence="8">
    <location>
        <begin position="96"/>
        <end position="115"/>
    </location>
</feature>
<feature type="transmembrane region" description="Helical" evidence="8">
    <location>
        <begin position="433"/>
        <end position="451"/>
    </location>
</feature>
<dbReference type="AlphaFoldDB" id="A0A2U8W021"/>
<gene>
    <name evidence="10" type="ORF">DK427_16645</name>
</gene>
<comment type="similarity">
    <text evidence="2 7">Belongs to the major facilitator superfamily. Sugar transporter (TC 2.A.1.1) family.</text>
</comment>
<comment type="subcellular location">
    <subcellularLocation>
        <location evidence="1">Membrane</location>
        <topology evidence="1">Multi-pass membrane protein</topology>
    </subcellularLocation>
</comment>
<feature type="transmembrane region" description="Helical" evidence="8">
    <location>
        <begin position="267"/>
        <end position="289"/>
    </location>
</feature>
<dbReference type="InterPro" id="IPR005828">
    <property type="entry name" value="MFS_sugar_transport-like"/>
</dbReference>
<dbReference type="InterPro" id="IPR050814">
    <property type="entry name" value="Myo-inositol_Transporter"/>
</dbReference>
<dbReference type="GO" id="GO:0016020">
    <property type="term" value="C:membrane"/>
    <property type="evidence" value="ECO:0007669"/>
    <property type="project" value="UniProtKB-SubCell"/>
</dbReference>
<dbReference type="OrthoDB" id="9784658at2"/>
<sequence>MHEGRTARAVRTDTPARAAPPGMNPFMRLVASTAAIGGFLYGYDTGIIAGALLSISAEFALSHAMQEVVAAAILFGAVLGGLGTGAVSDRFGRRRTIMAIAAIFTLGATAASLAPDPTTLALARVVLGIAVGASSQSIPAYVAELAPAARRGRLVVAFSVAIGLGILSASLVGYGLQDVLSWRTMIAAGAVPALVLFAAMFTLPESPRWLVSQDRRAEARRALARVRPEGADLDGELAEVAETIRQGRAARQAGGWRGLTRAWVRPALVAGCGTAAFTQLVGIEMMIYYAPTLLKGVGFSEDGALLTNVGIAAIYLAMTALGLAIVDRVGRRRLSLLTLPGAALSLAVLGALFALGRTGPEDAPYVIACLFLFMMFQAGGLQVIGWLTGSEVYPLSVRAAGTSAQAGTVWGANLLLTGTALSLIHHLGAGGAMWVYAGLNALAFLFVWQFLPELKGRSLEEVEEALRCGHFTPEHFATGAGTLRQPAEGAAS</sequence>
<feature type="transmembrane region" description="Helical" evidence="8">
    <location>
        <begin position="154"/>
        <end position="176"/>
    </location>
</feature>
<evidence type="ECO:0000256" key="6">
    <source>
        <dbReference type="ARBA" id="ARBA00023136"/>
    </source>
</evidence>
<feature type="transmembrane region" description="Helical" evidence="8">
    <location>
        <begin position="365"/>
        <end position="387"/>
    </location>
</feature>
<dbReference type="Pfam" id="PF00083">
    <property type="entry name" value="Sugar_tr"/>
    <property type="match status" value="1"/>
</dbReference>
<dbReference type="PANTHER" id="PTHR48020:SF12">
    <property type="entry name" value="PROTON MYO-INOSITOL COTRANSPORTER"/>
    <property type="match status" value="1"/>
</dbReference>
<evidence type="ECO:0000256" key="7">
    <source>
        <dbReference type="RuleBase" id="RU003346"/>
    </source>
</evidence>
<dbReference type="Gene3D" id="1.20.1250.20">
    <property type="entry name" value="MFS general substrate transporter like domains"/>
    <property type="match status" value="1"/>
</dbReference>
<dbReference type="InterPro" id="IPR005829">
    <property type="entry name" value="Sugar_transporter_CS"/>
</dbReference>
<dbReference type="PROSITE" id="PS00216">
    <property type="entry name" value="SUGAR_TRANSPORT_1"/>
    <property type="match status" value="2"/>
</dbReference>
<feature type="transmembrane region" description="Helical" evidence="8">
    <location>
        <begin position="29"/>
        <end position="56"/>
    </location>
</feature>
<feature type="transmembrane region" description="Helical" evidence="8">
    <location>
        <begin position="68"/>
        <end position="87"/>
    </location>
</feature>
<name>A0A2U8W021_9HYPH</name>
<keyword evidence="6 8" id="KW-0472">Membrane</keyword>
<evidence type="ECO:0000313" key="10">
    <source>
        <dbReference type="EMBL" id="AWN39068.1"/>
    </source>
</evidence>
<dbReference type="GO" id="GO:0022857">
    <property type="term" value="F:transmembrane transporter activity"/>
    <property type="evidence" value="ECO:0007669"/>
    <property type="project" value="InterPro"/>
</dbReference>
<evidence type="ECO:0000259" key="9">
    <source>
        <dbReference type="PROSITE" id="PS50850"/>
    </source>
</evidence>
<accession>A0A2U8W021</accession>
<dbReference type="SUPFAM" id="SSF103473">
    <property type="entry name" value="MFS general substrate transporter"/>
    <property type="match status" value="1"/>
</dbReference>
<evidence type="ECO:0000256" key="3">
    <source>
        <dbReference type="ARBA" id="ARBA00022448"/>
    </source>
</evidence>
<dbReference type="EMBL" id="CP029551">
    <property type="protein sequence ID" value="AWN39068.1"/>
    <property type="molecule type" value="Genomic_DNA"/>
</dbReference>
<keyword evidence="4 8" id="KW-0812">Transmembrane</keyword>
<feature type="transmembrane region" description="Helical" evidence="8">
    <location>
        <begin position="309"/>
        <end position="327"/>
    </location>
</feature>
<evidence type="ECO:0000256" key="1">
    <source>
        <dbReference type="ARBA" id="ARBA00004141"/>
    </source>
</evidence>
<dbReference type="NCBIfam" id="TIGR00879">
    <property type="entry name" value="SP"/>
    <property type="match status" value="1"/>
</dbReference>
<protein>
    <submittedName>
        <fullName evidence="10">MFS transporter</fullName>
    </submittedName>
</protein>
<dbReference type="PANTHER" id="PTHR48020">
    <property type="entry name" value="PROTON MYO-INOSITOL COTRANSPORTER"/>
    <property type="match status" value="1"/>
</dbReference>
<proteinExistence type="inferred from homology"/>